<keyword evidence="8" id="KW-1185">Reference proteome</keyword>
<feature type="domain" description="C2H2-type" evidence="6">
    <location>
        <begin position="651"/>
        <end position="675"/>
    </location>
</feature>
<evidence type="ECO:0000256" key="5">
    <source>
        <dbReference type="PROSITE-ProRule" id="PRU00042"/>
    </source>
</evidence>
<protein>
    <recommendedName>
        <fullName evidence="6">C2H2-type domain-containing protein</fullName>
    </recommendedName>
</protein>
<comment type="caution">
    <text evidence="7">The sequence shown here is derived from an EMBL/GenBank/DDBJ whole genome shotgun (WGS) entry which is preliminary data.</text>
</comment>
<dbReference type="SMART" id="SM00868">
    <property type="entry name" value="zf-AD"/>
    <property type="match status" value="2"/>
</dbReference>
<keyword evidence="3 5" id="KW-0863">Zinc-finger</keyword>
<feature type="domain" description="C2H2-type" evidence="6">
    <location>
        <begin position="589"/>
        <end position="616"/>
    </location>
</feature>
<dbReference type="SUPFAM" id="SSF57667">
    <property type="entry name" value="beta-beta-alpha zinc fingers"/>
    <property type="match status" value="2"/>
</dbReference>
<dbReference type="Proteomes" id="UP001162164">
    <property type="component" value="Unassembled WGS sequence"/>
</dbReference>
<keyword evidence="2" id="KW-0677">Repeat</keyword>
<evidence type="ECO:0000256" key="1">
    <source>
        <dbReference type="ARBA" id="ARBA00022723"/>
    </source>
</evidence>
<feature type="domain" description="C2H2-type" evidence="6">
    <location>
        <begin position="620"/>
        <end position="647"/>
    </location>
</feature>
<dbReference type="PROSITE" id="PS50157">
    <property type="entry name" value="ZINC_FINGER_C2H2_2"/>
    <property type="match status" value="8"/>
</dbReference>
<evidence type="ECO:0000313" key="8">
    <source>
        <dbReference type="Proteomes" id="UP001162164"/>
    </source>
</evidence>
<keyword evidence="1" id="KW-0479">Metal-binding</keyword>
<gene>
    <name evidence="7" type="ORF">NQ317_009129</name>
</gene>
<dbReference type="InterPro" id="IPR036236">
    <property type="entry name" value="Znf_C2H2_sf"/>
</dbReference>
<feature type="domain" description="C2H2-type" evidence="6">
    <location>
        <begin position="434"/>
        <end position="461"/>
    </location>
</feature>
<evidence type="ECO:0000256" key="3">
    <source>
        <dbReference type="ARBA" id="ARBA00022771"/>
    </source>
</evidence>
<feature type="domain" description="C2H2-type" evidence="6">
    <location>
        <begin position="345"/>
        <end position="372"/>
    </location>
</feature>
<evidence type="ECO:0000313" key="7">
    <source>
        <dbReference type="EMBL" id="KAJ8969904.1"/>
    </source>
</evidence>
<evidence type="ECO:0000259" key="6">
    <source>
        <dbReference type="PROSITE" id="PS50157"/>
    </source>
</evidence>
<evidence type="ECO:0000256" key="4">
    <source>
        <dbReference type="ARBA" id="ARBA00022833"/>
    </source>
</evidence>
<dbReference type="InterPro" id="IPR013087">
    <property type="entry name" value="Znf_C2H2_type"/>
</dbReference>
<reference evidence="7" key="1">
    <citation type="journal article" date="2023" name="Insect Mol. Biol.">
        <title>Genome sequencing provides insights into the evolution of gene families encoding plant cell wall-degrading enzymes in longhorned beetles.</title>
        <authorList>
            <person name="Shin N.R."/>
            <person name="Okamura Y."/>
            <person name="Kirsch R."/>
            <person name="Pauchet Y."/>
        </authorList>
    </citation>
    <scope>NUCLEOTIDE SEQUENCE</scope>
    <source>
        <strain evidence="7">MMC_N1</strain>
    </source>
</reference>
<dbReference type="PROSITE" id="PS00028">
    <property type="entry name" value="ZINC_FINGER_C2H2_1"/>
    <property type="match status" value="1"/>
</dbReference>
<organism evidence="7 8">
    <name type="scientific">Molorchus minor</name>
    <dbReference type="NCBI Taxonomy" id="1323400"/>
    <lineage>
        <taxon>Eukaryota</taxon>
        <taxon>Metazoa</taxon>
        <taxon>Ecdysozoa</taxon>
        <taxon>Arthropoda</taxon>
        <taxon>Hexapoda</taxon>
        <taxon>Insecta</taxon>
        <taxon>Pterygota</taxon>
        <taxon>Neoptera</taxon>
        <taxon>Endopterygota</taxon>
        <taxon>Coleoptera</taxon>
        <taxon>Polyphaga</taxon>
        <taxon>Cucujiformia</taxon>
        <taxon>Chrysomeloidea</taxon>
        <taxon>Cerambycidae</taxon>
        <taxon>Lamiinae</taxon>
        <taxon>Monochamini</taxon>
        <taxon>Molorchus</taxon>
    </lineage>
</organism>
<dbReference type="PANTHER" id="PTHR24379:SF121">
    <property type="entry name" value="C2H2-TYPE DOMAIN-CONTAINING PROTEIN"/>
    <property type="match status" value="1"/>
</dbReference>
<dbReference type="Gene3D" id="3.30.160.60">
    <property type="entry name" value="Classic Zinc Finger"/>
    <property type="match status" value="5"/>
</dbReference>
<dbReference type="InterPro" id="IPR012934">
    <property type="entry name" value="Znf_AD"/>
</dbReference>
<feature type="domain" description="C2H2-type" evidence="6">
    <location>
        <begin position="527"/>
        <end position="554"/>
    </location>
</feature>
<accession>A0ABQ9IZJ0</accession>
<feature type="domain" description="C2H2-type" evidence="6">
    <location>
        <begin position="317"/>
        <end position="344"/>
    </location>
</feature>
<dbReference type="EMBL" id="JAPWTJ010001693">
    <property type="protein sequence ID" value="KAJ8969904.1"/>
    <property type="molecule type" value="Genomic_DNA"/>
</dbReference>
<evidence type="ECO:0000256" key="2">
    <source>
        <dbReference type="ARBA" id="ARBA00022737"/>
    </source>
</evidence>
<feature type="domain" description="C2H2-type" evidence="6">
    <location>
        <begin position="376"/>
        <end position="403"/>
    </location>
</feature>
<dbReference type="PANTHER" id="PTHR24379">
    <property type="entry name" value="KRAB AND ZINC FINGER DOMAIN-CONTAINING"/>
    <property type="match status" value="1"/>
</dbReference>
<keyword evidence="4" id="KW-0862">Zinc</keyword>
<name>A0ABQ9IZJ0_9CUCU</name>
<proteinExistence type="predicted"/>
<dbReference type="SMART" id="SM00355">
    <property type="entry name" value="ZnF_C2H2"/>
    <property type="match status" value="11"/>
</dbReference>
<sequence length="675" mass="78950">MAAHFRMMPLLERNLAVSENPVICWNCAEIVWRAFSFKSRCISTEEIILSHAVAKDVTSLDMKWIYHMEMACEVTETINVCRFCMGYLEEGNYLCLEDIKCLSENKLRQFLPEIEFNIVQPVVCMNCWELLENYFKFALTCASVEDKINKYCQQEGTNSNGFVNFRDVVKFSCGEGLRWIAAGNEMVIKNETLSNDDESDDDGGDFKEFDIKIEEHDLKKELITQDICPDLHYKCPLCEFKSQTEAVEPNGETFRNAVYEDQIGNSSDLNRVVPLHKDVETDKCLDVFNCGVGEFETKYSDFNDVHLHKNTSEVTTYECSKCEYKTNCKEYLTKHSLVHKDSSMYKCSKCEFKTKRQSTLKRHSIVHKDASELTMYKCSKCEFKTKYQKCLKQHSLVHKGSSEVTMYRCGKRKRQGALKIHSLVHKDSSEVTMYRCGKCEYRTKYQENLKRHSVVHTDISELAMYKCSKCQFKTKYQKYLKDHSLVHKDTSELTMYTCCECKFKSKYQNCLKRHSLVHKDSSEVTMYKCSKCEFKTKRKGSLKKHSLLHKDTSKLTMYKCCKCEYQTICQMRLKQHSLVHKDSSEVTMYKCSKCEFKTKRKGSLKTHSLVHMEASELTMYKCSKCEFKTKHQGTLKSHSLVHKDPSELTMYECDKCKYKCKRKSDLKSHFRVHKQ</sequence>